<dbReference type="Proteomes" id="UP000810252">
    <property type="component" value="Unassembled WGS sequence"/>
</dbReference>
<evidence type="ECO:0000313" key="3">
    <source>
        <dbReference type="EMBL" id="MBO8448215.1"/>
    </source>
</evidence>
<proteinExistence type="inferred from homology"/>
<organism evidence="3 4">
    <name type="scientific">Candidatus Cryptobacteroides merdigallinarum</name>
    <dbReference type="NCBI Taxonomy" id="2840770"/>
    <lineage>
        <taxon>Bacteria</taxon>
        <taxon>Pseudomonadati</taxon>
        <taxon>Bacteroidota</taxon>
        <taxon>Bacteroidia</taxon>
        <taxon>Bacteroidales</taxon>
        <taxon>Candidatus Cryptobacteroides</taxon>
    </lineage>
</organism>
<evidence type="ECO:0000256" key="1">
    <source>
        <dbReference type="ARBA" id="ARBA00006738"/>
    </source>
</evidence>
<dbReference type="InterPro" id="IPR011856">
    <property type="entry name" value="tRNA_endonuc-like_dom_sf"/>
</dbReference>
<dbReference type="GO" id="GO:0003676">
    <property type="term" value="F:nucleic acid binding"/>
    <property type="evidence" value="ECO:0007669"/>
    <property type="project" value="InterPro"/>
</dbReference>
<dbReference type="InterPro" id="IPR003509">
    <property type="entry name" value="UPF0102_YraN-like"/>
</dbReference>
<sequence>MACKQDRRVRVGRRGEEIAANFLSGHGHTVLAKNWRSGHLEIDIVTMAADGIHFVEVKSRVFPMAAEPEASVGYAKRKNISAAAARWIRESGMQDVEYRFDVVSVVFDGGEYRVDYFPEAFYPVSGGGFL</sequence>
<dbReference type="AlphaFoldDB" id="A0A9D9HBP1"/>
<evidence type="ECO:0000313" key="4">
    <source>
        <dbReference type="Proteomes" id="UP000810252"/>
    </source>
</evidence>
<gene>
    <name evidence="3" type="ORF">IAC29_02955</name>
</gene>
<comment type="caution">
    <text evidence="3">The sequence shown here is derived from an EMBL/GenBank/DDBJ whole genome shotgun (WGS) entry which is preliminary data.</text>
</comment>
<reference evidence="3" key="2">
    <citation type="journal article" date="2021" name="PeerJ">
        <title>Extensive microbial diversity within the chicken gut microbiome revealed by metagenomics and culture.</title>
        <authorList>
            <person name="Gilroy R."/>
            <person name="Ravi A."/>
            <person name="Getino M."/>
            <person name="Pursley I."/>
            <person name="Horton D.L."/>
            <person name="Alikhan N.F."/>
            <person name="Baker D."/>
            <person name="Gharbi K."/>
            <person name="Hall N."/>
            <person name="Watson M."/>
            <person name="Adriaenssens E.M."/>
            <person name="Foster-Nyarko E."/>
            <person name="Jarju S."/>
            <person name="Secka A."/>
            <person name="Antonio M."/>
            <person name="Oren A."/>
            <person name="Chaudhuri R.R."/>
            <person name="La Ragione R."/>
            <person name="Hildebrand F."/>
            <person name="Pallen M.J."/>
        </authorList>
    </citation>
    <scope>NUCLEOTIDE SEQUENCE</scope>
    <source>
        <strain evidence="3">20514</strain>
    </source>
</reference>
<dbReference type="InterPro" id="IPR011335">
    <property type="entry name" value="Restrct_endonuc-II-like"/>
</dbReference>
<dbReference type="HAMAP" id="MF_00048">
    <property type="entry name" value="UPF0102"/>
    <property type="match status" value="1"/>
</dbReference>
<dbReference type="SUPFAM" id="SSF52980">
    <property type="entry name" value="Restriction endonuclease-like"/>
    <property type="match status" value="1"/>
</dbReference>
<dbReference type="Pfam" id="PF02021">
    <property type="entry name" value="UPF0102"/>
    <property type="match status" value="1"/>
</dbReference>
<comment type="similarity">
    <text evidence="1 2">Belongs to the UPF0102 family.</text>
</comment>
<dbReference type="EMBL" id="JADIMQ010000044">
    <property type="protein sequence ID" value="MBO8448215.1"/>
    <property type="molecule type" value="Genomic_DNA"/>
</dbReference>
<dbReference type="Gene3D" id="3.40.1350.10">
    <property type="match status" value="1"/>
</dbReference>
<dbReference type="PANTHER" id="PTHR34039">
    <property type="entry name" value="UPF0102 PROTEIN YRAN"/>
    <property type="match status" value="1"/>
</dbReference>
<dbReference type="PANTHER" id="PTHR34039:SF1">
    <property type="entry name" value="UPF0102 PROTEIN YRAN"/>
    <property type="match status" value="1"/>
</dbReference>
<name>A0A9D9HBP1_9BACT</name>
<protein>
    <recommendedName>
        <fullName evidence="2">UPF0102 protein IAC29_02955</fullName>
    </recommendedName>
</protein>
<reference evidence="3" key="1">
    <citation type="submission" date="2020-10" db="EMBL/GenBank/DDBJ databases">
        <authorList>
            <person name="Gilroy R."/>
        </authorList>
    </citation>
    <scope>NUCLEOTIDE SEQUENCE</scope>
    <source>
        <strain evidence="3">20514</strain>
    </source>
</reference>
<evidence type="ECO:0000256" key="2">
    <source>
        <dbReference type="HAMAP-Rule" id="MF_00048"/>
    </source>
</evidence>
<accession>A0A9D9HBP1</accession>